<dbReference type="EMBL" id="CP063310">
    <property type="protein sequence ID" value="QOS67692.1"/>
    <property type="molecule type" value="Genomic_DNA"/>
</dbReference>
<dbReference type="AlphaFoldDB" id="A0A6L7INS1"/>
<name>A0A6L7INS1_9ACTN</name>
<protein>
    <submittedName>
        <fullName evidence="3">Tautomerase family protein</fullName>
    </submittedName>
</protein>
<feature type="domain" description="4-oxalocrotonate tautomerase-like" evidence="2">
    <location>
        <begin position="2"/>
        <end position="57"/>
    </location>
</feature>
<dbReference type="InterPro" id="IPR004370">
    <property type="entry name" value="4-OT-like_dom"/>
</dbReference>
<evidence type="ECO:0000259" key="2">
    <source>
        <dbReference type="Pfam" id="PF01361"/>
    </source>
</evidence>
<proteinExistence type="predicted"/>
<dbReference type="NCBIfam" id="NF041920">
    <property type="entry name" value="DmpI"/>
    <property type="match status" value="1"/>
</dbReference>
<evidence type="ECO:0000313" key="3">
    <source>
        <dbReference type="EMBL" id="QOS67692.1"/>
    </source>
</evidence>
<dbReference type="Proteomes" id="UP000478463">
    <property type="component" value="Chromosome"/>
</dbReference>
<evidence type="ECO:0000313" key="4">
    <source>
        <dbReference type="Proteomes" id="UP000478463"/>
    </source>
</evidence>
<keyword evidence="1" id="KW-0413">Isomerase</keyword>
<dbReference type="SUPFAM" id="SSF55331">
    <property type="entry name" value="Tautomerase/MIF"/>
    <property type="match status" value="1"/>
</dbReference>
<sequence>MPYITVEGGPLDAPSKKALIEELTATASAIMHVPAEFFLVTIKELPDENIGIGGKPIDEVKAAYRREQEAAGGR</sequence>
<dbReference type="RefSeq" id="WP_160941185.1">
    <property type="nucleotide sequence ID" value="NZ_CP063310.1"/>
</dbReference>
<dbReference type="GO" id="GO:0016853">
    <property type="term" value="F:isomerase activity"/>
    <property type="evidence" value="ECO:0007669"/>
    <property type="project" value="UniProtKB-KW"/>
</dbReference>
<reference evidence="3 4" key="1">
    <citation type="submission" date="2020-10" db="EMBL/GenBank/DDBJ databases">
        <title>Eggerthella sp. nov., isolated from human feces.</title>
        <authorList>
            <person name="Yajun G."/>
        </authorList>
    </citation>
    <scope>NUCLEOTIDE SEQUENCE [LARGE SCALE GENOMIC DNA]</scope>
    <source>
        <strain evidence="3 4">HF-1101</strain>
    </source>
</reference>
<organism evidence="3 4">
    <name type="scientific">Eggerthella guodeyinii</name>
    <dbReference type="NCBI Taxonomy" id="2690837"/>
    <lineage>
        <taxon>Bacteria</taxon>
        <taxon>Bacillati</taxon>
        <taxon>Actinomycetota</taxon>
        <taxon>Coriobacteriia</taxon>
        <taxon>Eggerthellales</taxon>
        <taxon>Eggerthellaceae</taxon>
        <taxon>Eggerthella</taxon>
    </lineage>
</organism>
<gene>
    <name evidence="3" type="ORF">GS424_014455</name>
</gene>
<dbReference type="Pfam" id="PF01361">
    <property type="entry name" value="Tautomerase"/>
    <property type="match status" value="1"/>
</dbReference>
<evidence type="ECO:0000256" key="1">
    <source>
        <dbReference type="ARBA" id="ARBA00023235"/>
    </source>
</evidence>
<dbReference type="Gene3D" id="3.30.429.10">
    <property type="entry name" value="Macrophage Migration Inhibitory Factor"/>
    <property type="match status" value="1"/>
</dbReference>
<accession>A0A6L7INS1</accession>
<dbReference type="InterPro" id="IPR014347">
    <property type="entry name" value="Tautomerase/MIF_sf"/>
</dbReference>
<dbReference type="KEGG" id="egd:GS424_014455"/>